<evidence type="ECO:0000313" key="10">
    <source>
        <dbReference type="Proteomes" id="UP000236151"/>
    </source>
</evidence>
<evidence type="ECO:0000256" key="3">
    <source>
        <dbReference type="ARBA" id="ARBA00022679"/>
    </source>
</evidence>
<dbReference type="PANTHER" id="PTHR11669">
    <property type="entry name" value="REPLICATION FACTOR C / DNA POLYMERASE III GAMMA-TAU SUBUNIT"/>
    <property type="match status" value="1"/>
</dbReference>
<evidence type="ECO:0000256" key="6">
    <source>
        <dbReference type="ARBA" id="ARBA00022932"/>
    </source>
</evidence>
<accession>A0A2K2FQF7</accession>
<dbReference type="EMBL" id="NIOJ01000005">
    <property type="protein sequence ID" value="PNU01018.1"/>
    <property type="molecule type" value="Genomic_DNA"/>
</dbReference>
<dbReference type="Gene3D" id="3.40.50.300">
    <property type="entry name" value="P-loop containing nucleotide triphosphate hydrolases"/>
    <property type="match status" value="1"/>
</dbReference>
<evidence type="ECO:0000256" key="4">
    <source>
        <dbReference type="ARBA" id="ARBA00022695"/>
    </source>
</evidence>
<comment type="caution">
    <text evidence="9">The sequence shown here is derived from an EMBL/GenBank/DDBJ whole genome shotgun (WGS) entry which is preliminary data.</text>
</comment>
<proteinExistence type="predicted"/>
<dbReference type="Pfam" id="PF13177">
    <property type="entry name" value="DNA_pol3_delta2"/>
    <property type="match status" value="1"/>
</dbReference>
<dbReference type="SUPFAM" id="SSF52540">
    <property type="entry name" value="P-loop containing nucleoside triphosphate hydrolases"/>
    <property type="match status" value="1"/>
</dbReference>
<keyword evidence="10" id="KW-1185">Reference proteome</keyword>
<keyword evidence="6" id="KW-0239">DNA-directed DNA polymerase</keyword>
<keyword evidence="5" id="KW-0235">DNA replication</keyword>
<evidence type="ECO:0000256" key="1">
    <source>
        <dbReference type="ARBA" id="ARBA00012417"/>
    </source>
</evidence>
<dbReference type="PANTHER" id="PTHR11669:SF8">
    <property type="entry name" value="DNA POLYMERASE III SUBUNIT DELTA"/>
    <property type="match status" value="1"/>
</dbReference>
<evidence type="ECO:0000259" key="8">
    <source>
        <dbReference type="Pfam" id="PF09115"/>
    </source>
</evidence>
<dbReference type="AlphaFoldDB" id="A0A2K2FQF7"/>
<keyword evidence="3" id="KW-0808">Transferase</keyword>
<dbReference type="GO" id="GO:0006261">
    <property type="term" value="P:DNA-templated DNA replication"/>
    <property type="evidence" value="ECO:0007669"/>
    <property type="project" value="TreeGrafter"/>
</dbReference>
<sequence>MGFDDIIGQTEIVNTLKRAVKNDHAGHAYVFSGPEGIGKGMMAEAFARQLLCLDADAPERCEGCTACRLLDEGTNPDFIVIRPSGSSIGIDEIRGIQSDIIIKPLYSRRKVYVIVNADLMTVQAQNCLLKILEEPPRYAVIILTVSNYNALLETIRSRTIRYNFKRNSIEEVTGLLRERFGSSLKGIDFIAAYSGGIIGTALKLAESEEFISLRDRTIDMVFRIANSGLDAIFDIYDFFDENKDNINTVLDIMQMVYRDIMLLKTNQKENMLINYDKKDIILSNADAFTVQKLIRNIELVEQTYRNLKYNANFQLSIEAMLMKLQED</sequence>
<evidence type="ECO:0000313" key="9">
    <source>
        <dbReference type="EMBL" id="PNU01018.1"/>
    </source>
</evidence>
<name>A0A2K2FQF7_9CLOT</name>
<dbReference type="GO" id="GO:0009360">
    <property type="term" value="C:DNA polymerase III complex"/>
    <property type="evidence" value="ECO:0007669"/>
    <property type="project" value="InterPro"/>
</dbReference>
<dbReference type="Pfam" id="PF09115">
    <property type="entry name" value="DNApol3-delta_C"/>
    <property type="match status" value="1"/>
</dbReference>
<keyword evidence="4" id="KW-0548">Nucleotidyltransferase</keyword>
<dbReference type="GO" id="GO:0003887">
    <property type="term" value="F:DNA-directed DNA polymerase activity"/>
    <property type="evidence" value="ECO:0007669"/>
    <property type="project" value="UniProtKB-KW"/>
</dbReference>
<dbReference type="KEGG" id="cthd:CDO33_00960"/>
<dbReference type="EC" id="2.7.7.7" evidence="1"/>
<feature type="domain" description="DNA polymerase III delta subunit C-terminal" evidence="8">
    <location>
        <begin position="231"/>
        <end position="325"/>
    </location>
</feature>
<dbReference type="InterPro" id="IPR015199">
    <property type="entry name" value="DNA_pol_III_delta_C"/>
</dbReference>
<evidence type="ECO:0000256" key="2">
    <source>
        <dbReference type="ARBA" id="ARBA00014363"/>
    </source>
</evidence>
<dbReference type="InterPro" id="IPR050238">
    <property type="entry name" value="DNA_Rep/Repair_Clamp_Loader"/>
</dbReference>
<protein>
    <recommendedName>
        <fullName evidence="2">DNA polymerase III subunit delta'</fullName>
        <ecNumber evidence="1">2.7.7.7</ecNumber>
    </recommendedName>
</protein>
<reference evidence="9 10" key="1">
    <citation type="submission" date="2017-06" db="EMBL/GenBank/DDBJ databases">
        <title>Investigating the central metabolism of Clostridium thermosuccinogenes.</title>
        <authorList>
            <person name="Koendjbiharie J.G."/>
            <person name="van Kranenburg R."/>
        </authorList>
    </citation>
    <scope>NUCLEOTIDE SEQUENCE [LARGE SCALE GENOMIC DNA]</scope>
    <source>
        <strain evidence="9 10">DSM 5806</strain>
    </source>
</reference>
<dbReference type="InterPro" id="IPR027417">
    <property type="entry name" value="P-loop_NTPase"/>
</dbReference>
<dbReference type="GO" id="GO:0003677">
    <property type="term" value="F:DNA binding"/>
    <property type="evidence" value="ECO:0007669"/>
    <property type="project" value="InterPro"/>
</dbReference>
<evidence type="ECO:0000256" key="5">
    <source>
        <dbReference type="ARBA" id="ARBA00022705"/>
    </source>
</evidence>
<dbReference type="Proteomes" id="UP000236151">
    <property type="component" value="Unassembled WGS sequence"/>
</dbReference>
<evidence type="ECO:0000256" key="7">
    <source>
        <dbReference type="ARBA" id="ARBA00049244"/>
    </source>
</evidence>
<comment type="catalytic activity">
    <reaction evidence="7">
        <text>DNA(n) + a 2'-deoxyribonucleoside 5'-triphosphate = DNA(n+1) + diphosphate</text>
        <dbReference type="Rhea" id="RHEA:22508"/>
        <dbReference type="Rhea" id="RHEA-COMP:17339"/>
        <dbReference type="Rhea" id="RHEA-COMP:17340"/>
        <dbReference type="ChEBI" id="CHEBI:33019"/>
        <dbReference type="ChEBI" id="CHEBI:61560"/>
        <dbReference type="ChEBI" id="CHEBI:173112"/>
        <dbReference type="EC" id="2.7.7.7"/>
    </reaction>
</comment>
<dbReference type="OrthoDB" id="9810148at2"/>
<gene>
    <name evidence="9" type="ORF">CDQ84_03420</name>
</gene>
<organism evidence="9 10">
    <name type="scientific">Clostridium thermosuccinogenes</name>
    <dbReference type="NCBI Taxonomy" id="84032"/>
    <lineage>
        <taxon>Bacteria</taxon>
        <taxon>Bacillati</taxon>
        <taxon>Bacillota</taxon>
        <taxon>Clostridia</taxon>
        <taxon>Eubacteriales</taxon>
        <taxon>Clostridiaceae</taxon>
        <taxon>Clostridium</taxon>
    </lineage>
</organism>